<dbReference type="Pfam" id="PF07508">
    <property type="entry name" value="Recombinase"/>
    <property type="match status" value="1"/>
</dbReference>
<evidence type="ECO:0000313" key="4">
    <source>
        <dbReference type="EMBL" id="MBM7489603.1"/>
    </source>
</evidence>
<accession>A0ABS2LN53</accession>
<keyword evidence="1" id="KW-0238">DNA-binding</keyword>
<proteinExistence type="predicted"/>
<organism evidence="4 5">
    <name type="scientific">Micromonospora luteifusca</name>
    <dbReference type="NCBI Taxonomy" id="709860"/>
    <lineage>
        <taxon>Bacteria</taxon>
        <taxon>Bacillati</taxon>
        <taxon>Actinomycetota</taxon>
        <taxon>Actinomycetes</taxon>
        <taxon>Micromonosporales</taxon>
        <taxon>Micromonosporaceae</taxon>
        <taxon>Micromonospora</taxon>
    </lineage>
</organism>
<dbReference type="Pfam" id="PF13408">
    <property type="entry name" value="Zn_ribbon_recom"/>
    <property type="match status" value="1"/>
</dbReference>
<keyword evidence="5" id="KW-1185">Reference proteome</keyword>
<evidence type="ECO:0000313" key="5">
    <source>
        <dbReference type="Proteomes" id="UP000764837"/>
    </source>
</evidence>
<dbReference type="Gene3D" id="3.90.1750.20">
    <property type="entry name" value="Putative Large Serine Recombinase, Chain B, Domain 2"/>
    <property type="match status" value="1"/>
</dbReference>
<feature type="domain" description="Recombinase" evidence="3">
    <location>
        <begin position="1"/>
        <end position="117"/>
    </location>
</feature>
<dbReference type="InterPro" id="IPR038109">
    <property type="entry name" value="DNA_bind_recomb_sf"/>
</dbReference>
<evidence type="ECO:0000256" key="2">
    <source>
        <dbReference type="ARBA" id="ARBA00023172"/>
    </source>
</evidence>
<dbReference type="InterPro" id="IPR011109">
    <property type="entry name" value="DNA_bind_recombinase_dom"/>
</dbReference>
<reference evidence="4 5" key="1">
    <citation type="submission" date="2021-01" db="EMBL/GenBank/DDBJ databases">
        <title>Sequencing the genomes of 1000 actinobacteria strains.</title>
        <authorList>
            <person name="Klenk H.-P."/>
        </authorList>
    </citation>
    <scope>NUCLEOTIDE SEQUENCE [LARGE SCALE GENOMIC DNA]</scope>
    <source>
        <strain evidence="4 5">DSM 100204</strain>
    </source>
</reference>
<evidence type="ECO:0000256" key="1">
    <source>
        <dbReference type="ARBA" id="ARBA00023125"/>
    </source>
</evidence>
<dbReference type="EMBL" id="JAFBBP010000001">
    <property type="protein sequence ID" value="MBM7489603.1"/>
    <property type="molecule type" value="Genomic_DNA"/>
</dbReference>
<dbReference type="InterPro" id="IPR050639">
    <property type="entry name" value="SSR_resolvase"/>
</dbReference>
<gene>
    <name evidence="4" type="ORF">JOD64_000825</name>
</gene>
<dbReference type="PANTHER" id="PTHR30461">
    <property type="entry name" value="DNA-INVERTASE FROM LAMBDOID PROPHAGE"/>
    <property type="match status" value="1"/>
</dbReference>
<keyword evidence="2" id="KW-0233">DNA recombination</keyword>
<dbReference type="PANTHER" id="PTHR30461:SF2">
    <property type="entry name" value="SERINE RECOMBINASE PINE-RELATED"/>
    <property type="match status" value="1"/>
</dbReference>
<dbReference type="RefSeq" id="WP_204940974.1">
    <property type="nucleotide sequence ID" value="NZ_JAFBBP010000001.1"/>
</dbReference>
<dbReference type="Proteomes" id="UP000764837">
    <property type="component" value="Unassembled WGS sequence"/>
</dbReference>
<dbReference type="PROSITE" id="PS51737">
    <property type="entry name" value="RECOMBINASE_DNA_BIND"/>
    <property type="match status" value="1"/>
</dbReference>
<comment type="caution">
    <text evidence="4">The sequence shown here is derived from an EMBL/GenBank/DDBJ whole genome shotgun (WGS) entry which is preliminary data.</text>
</comment>
<protein>
    <recommendedName>
        <fullName evidence="3">Recombinase domain-containing protein</fullName>
    </recommendedName>
</protein>
<sequence length="635" mass="69561">MNCVAAGLIAQATANHVPCPSAHDRARNRHRSGIAWSKSAVRVILTNPRYTGRQVWNKQRTDEVLLDVDDVAMGHTGVMRWNARDKWVVSKDITHEPLIDDATFEQAQAILQRRGRGTGGQHVRQRTRDPYVFRGMLYCAACDRRMQGQYNHGDAYYRCRFPQEYALANQVEHPSNVYLREDALTDPIDTWLASAFAPHHIETTITAMTEAQPLDHSPTAGTAAQTIITECDAKLERYRAALDAGADPAVVTGWIAQTQAERARAEADLRANTGTAPRRMSRAEITTLVNALGDITAVLRGADPADKAEVYRQLGLRLNYQPETQTVRAAIDLSAHRGVMVRVRGGIRTLARIICAPLWVRMLIGYGMARIGPIPKIHITVREHEWQLGHIGPHALRSGSPRHRLAKMNVQLSPMAAQSGVGEPPLRISAFGALQPVDVPAAVAVGFFGAQCTRFTALVRCLRWSAGRRRLGPPGARDLLRHVEYVKRPAAASVSCCGGRQVVKGCVDHGPTHAESIAVWSMADLHLGVGMHEVAVFAEFSSETADVGLYPLFMVGGLDQLMQGPLVERLLCVGRAGLDGVEENAFQKATEHDDRAGVGTVAVADTCLVEPTFKDDREVGVADDVCHGHVEHDVW</sequence>
<dbReference type="InterPro" id="IPR025827">
    <property type="entry name" value="Zn_ribbon_recom_dom"/>
</dbReference>
<name>A0ABS2LN53_9ACTN</name>
<evidence type="ECO:0000259" key="3">
    <source>
        <dbReference type="PROSITE" id="PS51737"/>
    </source>
</evidence>